<dbReference type="Proteomes" id="UP000198647">
    <property type="component" value="Unassembled WGS sequence"/>
</dbReference>
<sequence length="344" mass="39561">MFTYILLDCLSKMNAERTVSGVYHLLRGKKSSQTFQDAKVYRIEGYYGIYPDLQRETLDHALHELCKEGKTVWHDHGRMSVTAYGQGSMEETHMPLYFSGLEYSEAVEEFKNRLMLWIQIISNAVYRHAGYLPIVDKGPVQTWARKFYSERKAVLDEEAPILYKELRALLTPFSDTEKEMFVRRLTGGDRSGWTYSQLAEESGEPAWDIPLYLTNMYYYMFSEVSSDSSSYLYKLTEDLVKKEAFTSSSGKSIALYNKFGSIEKVAKIRQLQPSTIEDHLVEAVLVDPARNIDAFISREGARDISAAVRKTSTKRLKVIREQLNGDYSYFQIRIVLAKLQKGQG</sequence>
<name>A0A1H3DYS6_9BACI</name>
<dbReference type="EMBL" id="FNOS01000002">
    <property type="protein sequence ID" value="SDX71198.1"/>
    <property type="molecule type" value="Genomic_DNA"/>
</dbReference>
<evidence type="ECO:0000313" key="2">
    <source>
        <dbReference type="EMBL" id="SDX71198.1"/>
    </source>
</evidence>
<gene>
    <name evidence="2" type="ORF">SAMN04488081_1155</name>
</gene>
<accession>A0A1H3DYS6</accession>
<dbReference type="InterPro" id="IPR029491">
    <property type="entry name" value="Helicase_HTH"/>
</dbReference>
<feature type="domain" description="Helicase Helix-turn-helix" evidence="1">
    <location>
        <begin position="251"/>
        <end position="336"/>
    </location>
</feature>
<evidence type="ECO:0000313" key="3">
    <source>
        <dbReference type="Proteomes" id="UP000198647"/>
    </source>
</evidence>
<dbReference type="Pfam" id="PF14493">
    <property type="entry name" value="HTH_40"/>
    <property type="match status" value="1"/>
</dbReference>
<keyword evidence="3" id="KW-1185">Reference proteome</keyword>
<evidence type="ECO:0000259" key="1">
    <source>
        <dbReference type="Pfam" id="PF14493"/>
    </source>
</evidence>
<organism evidence="2 3">
    <name type="scientific">Salimicrobium album</name>
    <dbReference type="NCBI Taxonomy" id="50717"/>
    <lineage>
        <taxon>Bacteria</taxon>
        <taxon>Bacillati</taxon>
        <taxon>Bacillota</taxon>
        <taxon>Bacilli</taxon>
        <taxon>Bacillales</taxon>
        <taxon>Bacillaceae</taxon>
        <taxon>Salimicrobium</taxon>
    </lineage>
</organism>
<reference evidence="2 3" key="1">
    <citation type="submission" date="2016-10" db="EMBL/GenBank/DDBJ databases">
        <authorList>
            <person name="Varghese N."/>
            <person name="Submissions S."/>
        </authorList>
    </citation>
    <scope>NUCLEOTIDE SEQUENCE [LARGE SCALE GENOMIC DNA]</scope>
    <source>
        <strain evidence="2 3">DSM 20748</strain>
    </source>
</reference>
<comment type="caution">
    <text evidence="2">The sequence shown here is derived from an EMBL/GenBank/DDBJ whole genome shotgun (WGS) entry which is preliminary data.</text>
</comment>
<dbReference type="PIRSF" id="PIRSF021350">
    <property type="entry name" value="UCP021350"/>
    <property type="match status" value="1"/>
</dbReference>
<dbReference type="InterPro" id="IPR008308">
    <property type="entry name" value="YpbB-like"/>
</dbReference>
<proteinExistence type="predicted"/>
<dbReference type="RefSeq" id="WP_093106220.1">
    <property type="nucleotide sequence ID" value="NZ_FNOS01000002.1"/>
</dbReference>
<protein>
    <submittedName>
        <fullName evidence="2">Uncharacterized protein YpbB</fullName>
    </submittedName>
</protein>